<sequence>MKKKTGVVVKVEKNYICIRSVHGQFINLKIKNYTPNIGDIYTGTPYKPKSVTIARVVFILFLIGLIVLGRNIYYYFVPSATIIIKISPTVQIKTNKWDKIISVNGVKRSGKALLENIKIKNKNINEGLELIINEAKSKKIIDEKYIKNKNIITIYISSDNNKFVDLSSFEKFTHNSKLKYQINNNGVATFVK</sequence>
<dbReference type="InterPro" id="IPR024449">
    <property type="entry name" value="Anti-sigma_RsgI_N"/>
</dbReference>
<evidence type="ECO:0000313" key="8">
    <source>
        <dbReference type="EMBL" id="MCY6484839.1"/>
    </source>
</evidence>
<accession>A0ABT4D0T1</accession>
<evidence type="ECO:0000256" key="1">
    <source>
        <dbReference type="ARBA" id="ARBA00004162"/>
    </source>
</evidence>
<keyword evidence="5 6" id="KW-0472">Membrane</keyword>
<dbReference type="RefSeq" id="WP_268041162.1">
    <property type="nucleotide sequence ID" value="NZ_JAPQER010000004.1"/>
</dbReference>
<evidence type="ECO:0000256" key="4">
    <source>
        <dbReference type="ARBA" id="ARBA00022989"/>
    </source>
</evidence>
<evidence type="ECO:0000256" key="3">
    <source>
        <dbReference type="ARBA" id="ARBA00022692"/>
    </source>
</evidence>
<keyword evidence="3 6" id="KW-0812">Transmembrane</keyword>
<feature type="domain" description="RsgI N-terminal anti-sigma" evidence="7">
    <location>
        <begin position="4"/>
        <end position="52"/>
    </location>
</feature>
<evidence type="ECO:0000313" key="9">
    <source>
        <dbReference type="Proteomes" id="UP001078443"/>
    </source>
</evidence>
<reference evidence="8" key="1">
    <citation type="submission" date="2022-12" db="EMBL/GenBank/DDBJ databases">
        <authorList>
            <person name="Wang J."/>
        </authorList>
    </citation>
    <scope>NUCLEOTIDE SEQUENCE</scope>
    <source>
        <strain evidence="8">HY-45-18</strain>
    </source>
</reference>
<feature type="transmembrane region" description="Helical" evidence="6">
    <location>
        <begin position="56"/>
        <end position="76"/>
    </location>
</feature>
<evidence type="ECO:0000256" key="5">
    <source>
        <dbReference type="ARBA" id="ARBA00023136"/>
    </source>
</evidence>
<dbReference type="PROSITE" id="PS51849">
    <property type="entry name" value="RSGI_N"/>
    <property type="match status" value="1"/>
</dbReference>
<protein>
    <recommendedName>
        <fullName evidence="7">RsgI N-terminal anti-sigma domain-containing protein</fullName>
    </recommendedName>
</protein>
<keyword evidence="4 6" id="KW-1133">Transmembrane helix</keyword>
<evidence type="ECO:0000259" key="7">
    <source>
        <dbReference type="PROSITE" id="PS51849"/>
    </source>
</evidence>
<evidence type="ECO:0000256" key="2">
    <source>
        <dbReference type="ARBA" id="ARBA00022475"/>
    </source>
</evidence>
<keyword evidence="2" id="KW-1003">Cell membrane</keyword>
<evidence type="ECO:0000256" key="6">
    <source>
        <dbReference type="SAM" id="Phobius"/>
    </source>
</evidence>
<name>A0ABT4D0T1_9CLOT</name>
<comment type="caution">
    <text evidence="8">The sequence shown here is derived from an EMBL/GenBank/DDBJ whole genome shotgun (WGS) entry which is preliminary data.</text>
</comment>
<proteinExistence type="predicted"/>
<keyword evidence="9" id="KW-1185">Reference proteome</keyword>
<dbReference type="Proteomes" id="UP001078443">
    <property type="component" value="Unassembled WGS sequence"/>
</dbReference>
<dbReference type="Pfam" id="PF23750">
    <property type="entry name" value="RsgI_M"/>
    <property type="match status" value="1"/>
</dbReference>
<comment type="subcellular location">
    <subcellularLocation>
        <location evidence="1">Cell membrane</location>
        <topology evidence="1">Single-pass membrane protein</topology>
    </subcellularLocation>
</comment>
<organism evidence="8 9">
    <name type="scientific">Clostridium aestuarii</name>
    <dbReference type="NCBI Taxonomy" id="338193"/>
    <lineage>
        <taxon>Bacteria</taxon>
        <taxon>Bacillati</taxon>
        <taxon>Bacillota</taxon>
        <taxon>Clostridia</taxon>
        <taxon>Eubacteriales</taxon>
        <taxon>Clostridiaceae</taxon>
        <taxon>Clostridium</taxon>
    </lineage>
</organism>
<gene>
    <name evidence="8" type="ORF">OW763_10850</name>
</gene>
<dbReference type="Pfam" id="PF12791">
    <property type="entry name" value="RsgI_N"/>
    <property type="match status" value="1"/>
</dbReference>
<dbReference type="EMBL" id="JAPQER010000004">
    <property type="protein sequence ID" value="MCY6484839.1"/>
    <property type="molecule type" value="Genomic_DNA"/>
</dbReference>
<dbReference type="InterPro" id="IPR055431">
    <property type="entry name" value="RsgI_M"/>
</dbReference>